<gene>
    <name evidence="1" type="ORF">GCM10007392_07000</name>
</gene>
<dbReference type="Proteomes" id="UP000626148">
    <property type="component" value="Unassembled WGS sequence"/>
</dbReference>
<dbReference type="Gene3D" id="3.40.50.150">
    <property type="entry name" value="Vaccinia Virus protein VP39"/>
    <property type="match status" value="1"/>
</dbReference>
<dbReference type="Pfam" id="PF07021">
    <property type="entry name" value="MetW"/>
    <property type="match status" value="1"/>
</dbReference>
<proteinExistence type="predicted"/>
<reference evidence="1" key="1">
    <citation type="journal article" date="2014" name="Int. J. Syst. Evol. Microbiol.">
        <title>Complete genome sequence of Corynebacterium casei LMG S-19264T (=DSM 44701T), isolated from a smear-ripened cheese.</title>
        <authorList>
            <consortium name="US DOE Joint Genome Institute (JGI-PGF)"/>
            <person name="Walter F."/>
            <person name="Albersmeier A."/>
            <person name="Kalinowski J."/>
            <person name="Ruckert C."/>
        </authorList>
    </citation>
    <scope>NUCLEOTIDE SEQUENCE</scope>
    <source>
        <strain evidence="1">KCTC 22169</strain>
    </source>
</reference>
<reference evidence="1" key="2">
    <citation type="submission" date="2020-09" db="EMBL/GenBank/DDBJ databases">
        <authorList>
            <person name="Sun Q."/>
            <person name="Kim S."/>
        </authorList>
    </citation>
    <scope>NUCLEOTIDE SEQUENCE</scope>
    <source>
        <strain evidence="1">KCTC 22169</strain>
    </source>
</reference>
<evidence type="ECO:0000313" key="1">
    <source>
        <dbReference type="EMBL" id="GGX42952.1"/>
    </source>
</evidence>
<dbReference type="NCBIfam" id="TIGR02081">
    <property type="entry name" value="metW"/>
    <property type="match status" value="1"/>
</dbReference>
<protein>
    <submittedName>
        <fullName evidence="1">Methionine biosynthesis protein MetW</fullName>
    </submittedName>
</protein>
<accession>A0A918K400</accession>
<dbReference type="InterPro" id="IPR010743">
    <property type="entry name" value="Methionine_synth_MetW"/>
</dbReference>
<dbReference type="RefSeq" id="WP_189607114.1">
    <property type="nucleotide sequence ID" value="NZ_BMXR01000002.1"/>
</dbReference>
<sequence length="196" mass="22788">MRPDLDYIQRWVNPTSRVLDLGCGDGSLLALLRDHKQVSGYGLEIDTGNIVECVRRGVDVIHRDLNNGLDDFDDQSFDTVIMSQSLQQTTKPDRIVEEMLRIGREAIVTFPNFGHWTTRAYLGFRGRMPVSESLPYAWYETPNIHFFTFRDFEVLCHERGIKILERTVVDRNHEANWKIRLLPNLLGEIALYHITR</sequence>
<keyword evidence="2" id="KW-1185">Reference proteome</keyword>
<dbReference type="InterPro" id="IPR029063">
    <property type="entry name" value="SAM-dependent_MTases_sf"/>
</dbReference>
<name>A0A918K400_9GAMM</name>
<dbReference type="SUPFAM" id="SSF53335">
    <property type="entry name" value="S-adenosyl-L-methionine-dependent methyltransferases"/>
    <property type="match status" value="1"/>
</dbReference>
<evidence type="ECO:0000313" key="2">
    <source>
        <dbReference type="Proteomes" id="UP000626148"/>
    </source>
</evidence>
<dbReference type="AlphaFoldDB" id="A0A918K400"/>
<dbReference type="EMBL" id="BMXR01000002">
    <property type="protein sequence ID" value="GGX42952.1"/>
    <property type="molecule type" value="Genomic_DNA"/>
</dbReference>
<comment type="caution">
    <text evidence="1">The sequence shown here is derived from an EMBL/GenBank/DDBJ whole genome shotgun (WGS) entry which is preliminary data.</text>
</comment>
<organism evidence="1 2">
    <name type="scientific">Saccharospirillum salsuginis</name>
    <dbReference type="NCBI Taxonomy" id="418750"/>
    <lineage>
        <taxon>Bacteria</taxon>
        <taxon>Pseudomonadati</taxon>
        <taxon>Pseudomonadota</taxon>
        <taxon>Gammaproteobacteria</taxon>
        <taxon>Oceanospirillales</taxon>
        <taxon>Saccharospirillaceae</taxon>
        <taxon>Saccharospirillum</taxon>
    </lineage>
</organism>
<dbReference type="CDD" id="cd02440">
    <property type="entry name" value="AdoMet_MTases"/>
    <property type="match status" value="1"/>
</dbReference>